<evidence type="ECO:0000313" key="1">
    <source>
        <dbReference type="EMBL" id="VEL21425.1"/>
    </source>
</evidence>
<keyword evidence="2" id="KW-1185">Reference proteome</keyword>
<name>A0A3S5CHC5_9PLAT</name>
<protein>
    <submittedName>
        <fullName evidence="1">Uncharacterized protein</fullName>
    </submittedName>
</protein>
<evidence type="ECO:0000313" key="2">
    <source>
        <dbReference type="Proteomes" id="UP000784294"/>
    </source>
</evidence>
<dbReference type="EMBL" id="CAAALY010051274">
    <property type="protein sequence ID" value="VEL21425.1"/>
    <property type="molecule type" value="Genomic_DNA"/>
</dbReference>
<organism evidence="1 2">
    <name type="scientific">Protopolystoma xenopodis</name>
    <dbReference type="NCBI Taxonomy" id="117903"/>
    <lineage>
        <taxon>Eukaryota</taxon>
        <taxon>Metazoa</taxon>
        <taxon>Spiralia</taxon>
        <taxon>Lophotrochozoa</taxon>
        <taxon>Platyhelminthes</taxon>
        <taxon>Monogenea</taxon>
        <taxon>Polyopisthocotylea</taxon>
        <taxon>Polystomatidea</taxon>
        <taxon>Polystomatidae</taxon>
        <taxon>Protopolystoma</taxon>
    </lineage>
</organism>
<proteinExistence type="predicted"/>
<sequence>MDFAMTDLPELTSIAWSACARMPRVIWLCIHKTRAVGVLPARVFHFSQVDKKFGFSCTLLSLFASSDGSTLPCSALLCPARPYSTLPSLAQPLSTPLCHTLPYSSSSTFECHFGLHRYT</sequence>
<dbReference type="Proteomes" id="UP000784294">
    <property type="component" value="Unassembled WGS sequence"/>
</dbReference>
<gene>
    <name evidence="1" type="ORF">PXEA_LOCUS14865</name>
</gene>
<accession>A0A3S5CHC5</accession>
<comment type="caution">
    <text evidence="1">The sequence shown here is derived from an EMBL/GenBank/DDBJ whole genome shotgun (WGS) entry which is preliminary data.</text>
</comment>
<reference evidence="1" key="1">
    <citation type="submission" date="2018-11" db="EMBL/GenBank/DDBJ databases">
        <authorList>
            <consortium name="Pathogen Informatics"/>
        </authorList>
    </citation>
    <scope>NUCLEOTIDE SEQUENCE</scope>
</reference>
<dbReference type="AlphaFoldDB" id="A0A3S5CHC5"/>